<keyword evidence="2" id="KW-1185">Reference proteome</keyword>
<dbReference type="Proteomes" id="UP001152300">
    <property type="component" value="Unassembled WGS sequence"/>
</dbReference>
<accession>A0A9X0AFV4</accession>
<comment type="caution">
    <text evidence="1">The sequence shown here is derived from an EMBL/GenBank/DDBJ whole genome shotgun (WGS) entry which is preliminary data.</text>
</comment>
<dbReference type="Gene3D" id="1.20.5.170">
    <property type="match status" value="1"/>
</dbReference>
<gene>
    <name evidence="1" type="ORF">OCU04_009826</name>
</gene>
<protein>
    <submittedName>
        <fullName evidence="1">Uncharacterized protein</fullName>
    </submittedName>
</protein>
<dbReference type="AlphaFoldDB" id="A0A9X0AFV4"/>
<organism evidence="1 2">
    <name type="scientific">Sclerotinia nivalis</name>
    <dbReference type="NCBI Taxonomy" id="352851"/>
    <lineage>
        <taxon>Eukaryota</taxon>
        <taxon>Fungi</taxon>
        <taxon>Dikarya</taxon>
        <taxon>Ascomycota</taxon>
        <taxon>Pezizomycotina</taxon>
        <taxon>Leotiomycetes</taxon>
        <taxon>Helotiales</taxon>
        <taxon>Sclerotiniaceae</taxon>
        <taxon>Sclerotinia</taxon>
    </lineage>
</organism>
<evidence type="ECO:0000313" key="2">
    <source>
        <dbReference type="Proteomes" id="UP001152300"/>
    </source>
</evidence>
<name>A0A9X0AFV4_9HELO</name>
<dbReference type="OrthoDB" id="3460749at2759"/>
<evidence type="ECO:0000313" key="1">
    <source>
        <dbReference type="EMBL" id="KAJ8062046.1"/>
    </source>
</evidence>
<reference evidence="1" key="1">
    <citation type="submission" date="2022-11" db="EMBL/GenBank/DDBJ databases">
        <title>Genome Resource of Sclerotinia nivalis Strain SnTB1, a Plant Pathogen Isolated from American Ginseng.</title>
        <authorList>
            <person name="Fan S."/>
        </authorList>
    </citation>
    <scope>NUCLEOTIDE SEQUENCE</scope>
    <source>
        <strain evidence="1">SnTB1</strain>
    </source>
</reference>
<dbReference type="EMBL" id="JAPEIS010000011">
    <property type="protein sequence ID" value="KAJ8062046.1"/>
    <property type="molecule type" value="Genomic_DNA"/>
</dbReference>
<proteinExistence type="predicted"/>
<sequence length="177" mass="19832">MTLNNVSEWNAGEIPVDANNLADWPFEINEMTDFDFGDIPPMAPVAQSSSNDVAELRDGSTAGTAAINSTCSHCHCQCAQAKSFETLMNEIRQIVAQAREDQMEAVERRITSLEARAALVEGIVQDVKDGVGKHGGRLDRYSDQIEDLFERIDNFNNWLHEAHDKVEYLMDNQERDS</sequence>